<evidence type="ECO:0000313" key="3">
    <source>
        <dbReference type="EMBL" id="JAJ17229.1"/>
    </source>
</evidence>
<protein>
    <submittedName>
        <fullName evidence="3">C05D11.1-like protein</fullName>
    </submittedName>
    <submittedName>
        <fullName evidence="4">Venom dipeptidyl peptidase 4</fullName>
    </submittedName>
</protein>
<dbReference type="FunFam" id="3.30.830.10:FF:000031">
    <property type="entry name" value="Putative zinc metalloprotease"/>
    <property type="match status" value="1"/>
</dbReference>
<dbReference type="InterPro" id="IPR007863">
    <property type="entry name" value="Peptidase_M16_C"/>
</dbReference>
<dbReference type="EMBL" id="GDIP01206173">
    <property type="protein sequence ID" value="JAJ17229.1"/>
    <property type="molecule type" value="Transcribed_RNA"/>
</dbReference>
<dbReference type="Pfam" id="PF00675">
    <property type="entry name" value="Peptidase_M16"/>
    <property type="match status" value="1"/>
</dbReference>
<dbReference type="PANTHER" id="PTHR43016:SF16">
    <property type="entry name" value="METALLOPROTEASE, PUTATIVE (AFU_ORTHOLOGUE AFUA_4G07610)-RELATED"/>
    <property type="match status" value="1"/>
</dbReference>
<dbReference type="InterPro" id="IPR011765">
    <property type="entry name" value="Pept_M16_N"/>
</dbReference>
<keyword evidence="5" id="KW-1185">Reference proteome</keyword>
<evidence type="ECO:0000313" key="4">
    <source>
        <dbReference type="EMBL" id="KZS05993.1"/>
    </source>
</evidence>
<dbReference type="FunFam" id="3.30.830.10:FF:000036">
    <property type="entry name" value="Putative zinc metalloprotease"/>
    <property type="match status" value="1"/>
</dbReference>
<name>A0A0P5AYU5_9CRUS</name>
<dbReference type="Proteomes" id="UP000076858">
    <property type="component" value="Unassembled WGS sequence"/>
</dbReference>
<reference evidence="3" key="1">
    <citation type="submission" date="2015-10" db="EMBL/GenBank/DDBJ databases">
        <title>Daphnia magna gene sets from two clonal populations assembled and annotated with EvidentialGene.</title>
        <authorList>
            <person name="Gilbert D."/>
            <person name="Podicheti R."/>
            <person name="Orsini L."/>
            <person name="Colbourne J."/>
            <person name="Pfrender M."/>
        </authorList>
    </citation>
    <scope>NUCLEOTIDE SEQUENCE</scope>
</reference>
<evidence type="ECO:0000259" key="1">
    <source>
        <dbReference type="Pfam" id="PF00675"/>
    </source>
</evidence>
<dbReference type="FunFam" id="3.30.830.10:FF:000042">
    <property type="entry name" value="Zinc metalloprotease, putative"/>
    <property type="match status" value="1"/>
</dbReference>
<dbReference type="GO" id="GO:0046872">
    <property type="term" value="F:metal ion binding"/>
    <property type="evidence" value="ECO:0007669"/>
    <property type="project" value="InterPro"/>
</dbReference>
<evidence type="ECO:0000313" key="5">
    <source>
        <dbReference type="Proteomes" id="UP000076858"/>
    </source>
</evidence>
<reference evidence="3" key="2">
    <citation type="submission" date="2015-10" db="EMBL/GenBank/DDBJ databases">
        <authorList>
            <person name="Gilbert D.G."/>
        </authorList>
    </citation>
    <scope>NUCLEOTIDE SEQUENCE</scope>
</reference>
<accession>A0A0P5AYU5</accession>
<dbReference type="SUPFAM" id="SSF63411">
    <property type="entry name" value="LuxS/MPP-like metallohydrolase"/>
    <property type="match status" value="4"/>
</dbReference>
<dbReference type="InterPro" id="IPR011249">
    <property type="entry name" value="Metalloenz_LuxS/M16"/>
</dbReference>
<feature type="domain" description="Peptidase M16 C-terminal" evidence="2">
    <location>
        <begin position="206"/>
        <end position="359"/>
    </location>
</feature>
<dbReference type="Pfam" id="PF05193">
    <property type="entry name" value="Peptidase_M16_C"/>
    <property type="match status" value="1"/>
</dbReference>
<gene>
    <name evidence="4" type="ORF">APZ42_030706</name>
</gene>
<evidence type="ECO:0000259" key="2">
    <source>
        <dbReference type="Pfam" id="PF05193"/>
    </source>
</evidence>
<dbReference type="STRING" id="35525.A0A0P5AYU5"/>
<dbReference type="Gene3D" id="3.30.830.10">
    <property type="entry name" value="Metalloenzyme, LuxS/M16 peptidase-like"/>
    <property type="match status" value="4"/>
</dbReference>
<dbReference type="EMBL" id="LRGB01002851">
    <property type="protein sequence ID" value="KZS05993.1"/>
    <property type="molecule type" value="Genomic_DNA"/>
</dbReference>
<dbReference type="AlphaFoldDB" id="A0A0P5AYU5"/>
<organism evidence="4 5">
    <name type="scientific">Daphnia magna</name>
    <dbReference type="NCBI Taxonomy" id="35525"/>
    <lineage>
        <taxon>Eukaryota</taxon>
        <taxon>Metazoa</taxon>
        <taxon>Ecdysozoa</taxon>
        <taxon>Arthropoda</taxon>
        <taxon>Crustacea</taxon>
        <taxon>Branchiopoda</taxon>
        <taxon>Diplostraca</taxon>
        <taxon>Cladocera</taxon>
        <taxon>Anomopoda</taxon>
        <taxon>Daphniidae</taxon>
        <taxon>Daphnia</taxon>
    </lineage>
</organism>
<feature type="domain" description="Peptidase M16 N-terminal" evidence="1">
    <location>
        <begin position="61"/>
        <end position="151"/>
    </location>
</feature>
<reference evidence="4 5" key="3">
    <citation type="submission" date="2016-03" db="EMBL/GenBank/DDBJ databases">
        <title>EvidentialGene: Evidence-directed Construction of Genes on Genomes.</title>
        <authorList>
            <person name="Gilbert D.G."/>
            <person name="Choi J.-H."/>
            <person name="Mockaitis K."/>
            <person name="Colbourne J."/>
            <person name="Pfrender M."/>
        </authorList>
    </citation>
    <scope>NUCLEOTIDE SEQUENCE [LARGE SCALE GENOMIC DNA]</scope>
    <source>
        <strain evidence="4 5">Xinb3</strain>
        <tissue evidence="4">Complete organism</tissue>
    </source>
</reference>
<dbReference type="FunFam" id="3.30.830.10:FF:000015">
    <property type="entry name" value="Putative zinc metalloprotease"/>
    <property type="match status" value="1"/>
</dbReference>
<proteinExistence type="predicted"/>
<dbReference type="OrthoDB" id="4953at2759"/>
<sequence length="1038" mass="116306">MTTSADVALNKNETDYELLYTTKVNGVIPIHKYKSKKSALKVILAEVDGPVVNGYFVLATEAHDDDGLPHTLEHLIFLGSESYPYKGMLDILANRCLASGTNAWTDVDHTCYTMTTAGSEGFLALLPIYVDHILNPLLTDSGFITEVHHVNGEGEDSGVVYCEMQGCENTGETRLHNSMLKAMYPGHCGYKSVTGGLLKNLRESTTNEKVRKYHKAFYRTENLVLVITGRVEASQVFQALKPVEDTIIAKYKKSQTPFSRPWQSAVPPLMESIDQLIPYPCEEEEKGMVWLAWRGPSCVYQLYETCALMMLMEYLTDTAVSPLQKTYVETTDPLASKVGYSFIENSESIVYLAFENVPVNKLGEIQPKLFSVMEPYGNGSEPLDMKRMQLVIRRRMLEQLSHLENNPHDTVAFMAVGDILYGRSHEDFRRRVNPMEDLKALAKESPSFWNDLILRYILGRPCVLTQGMPSKNEMEAYTTQELERLETQRSSLGSEGLAMKAEELAGALEHNDRQAPVDLIMSVPIPDINSISYHSIQRYCNRGEIVGCSRFSGDLERIPVRFQLDDVKTQFVYLYALMDTSLIPSDQRLYLPLLMNCLPESAIMRNGKLVSYETVVAQLSGDTVKTHSALGVDASDADHFFCGSYCNVAVLMLQLEREKYTEGICWLSDLLRQTVFTAERVKVIASKMANDVARIKRKGNKMALALIRNLVFDGKSNHAHCSLIRQQHFLHKLVEDLNRSPERIIRALTDLRDAITSPNCLTIHMAAEIESLPDDAISLWNTHMFADWQATQSANADNDGLINLVADYQLLKEVSSASPMGAALCLGAVESCFLIQAVRSIDDIQHPDLAAVLVALQYLGQLEGPFWRNLRAQGLVYGYNLNLKVSEGLLYLSLYRASHPVVAFKEARSILENHARSDTDDVLELSLLESARSSLIFELVEREKTVGDAVHQSVRSYLSNASADYNRQLIHRVAAVTMEQMRRAFRLHLTALLDTEHCRCSIICHPSKLDELVTGINALGQPVHGYTSMEDCPLGQSC</sequence>
<dbReference type="PANTHER" id="PTHR43016">
    <property type="entry name" value="PRESEQUENCE PROTEASE"/>
    <property type="match status" value="1"/>
</dbReference>